<sequence>MLKTTFAVLAVFAVVCQTKTASAQAADSIFSVSYEGSAFGLEKPESRDTKDSLGIQTLRFRAGKPIPLGPRTMFIPGIAYDMIDIPKSTSKELPYGRLHAPAVSLGIMQMLGSRVMVGAMVNVGLASDFEERVSMDDLSLSASVVGMYRFSDSFQLGVGVSYFHQLRRVLPAPAIAMNWEISDRFRIRGALPSQLNVEYRAAPWLSLGIRGALDANAFHLSSRKYGEDNMQLSYMTVNVGPKATLNFSDNTHLDLYASATVLRRYEYFVDGDSKRDGLLPAVMTFGARLWFGSAGWRSDPWAPVTK</sequence>
<feature type="chain" id="PRO_5047236052" evidence="1">
    <location>
        <begin position="26"/>
        <end position="306"/>
    </location>
</feature>
<feature type="domain" description="DUF6268" evidence="2">
    <location>
        <begin position="87"/>
        <end position="267"/>
    </location>
</feature>
<keyword evidence="1" id="KW-0732">Signal</keyword>
<evidence type="ECO:0000259" key="2">
    <source>
        <dbReference type="Pfam" id="PF19783"/>
    </source>
</evidence>
<dbReference type="Pfam" id="PF19783">
    <property type="entry name" value="DUF6268"/>
    <property type="match status" value="1"/>
</dbReference>
<organism evidence="3 4">
    <name type="scientific">Pendulispora brunnea</name>
    <dbReference type="NCBI Taxonomy" id="2905690"/>
    <lineage>
        <taxon>Bacteria</taxon>
        <taxon>Pseudomonadati</taxon>
        <taxon>Myxococcota</taxon>
        <taxon>Myxococcia</taxon>
        <taxon>Myxococcales</taxon>
        <taxon>Sorangiineae</taxon>
        <taxon>Pendulisporaceae</taxon>
        <taxon>Pendulispora</taxon>
    </lineage>
</organism>
<gene>
    <name evidence="3" type="ORF">LZC95_49300</name>
</gene>
<dbReference type="RefSeq" id="WP_394845038.1">
    <property type="nucleotide sequence ID" value="NZ_CP089982.1"/>
</dbReference>
<keyword evidence="4" id="KW-1185">Reference proteome</keyword>
<evidence type="ECO:0000256" key="1">
    <source>
        <dbReference type="SAM" id="SignalP"/>
    </source>
</evidence>
<reference evidence="3 4" key="1">
    <citation type="submission" date="2021-12" db="EMBL/GenBank/DDBJ databases">
        <title>Discovery of the Pendulisporaceae a myxobacterial family with distinct sporulation behavior and unique specialized metabolism.</title>
        <authorList>
            <person name="Garcia R."/>
            <person name="Popoff A."/>
            <person name="Bader C.D."/>
            <person name="Loehr J."/>
            <person name="Walesch S."/>
            <person name="Walt C."/>
            <person name="Boldt J."/>
            <person name="Bunk B."/>
            <person name="Haeckl F.J.F.P.J."/>
            <person name="Gunesch A.P."/>
            <person name="Birkelbach J."/>
            <person name="Nuebel U."/>
            <person name="Pietschmann T."/>
            <person name="Bach T."/>
            <person name="Mueller R."/>
        </authorList>
    </citation>
    <scope>NUCLEOTIDE SEQUENCE [LARGE SCALE GENOMIC DNA]</scope>
    <source>
        <strain evidence="3 4">MSr12523</strain>
    </source>
</reference>
<evidence type="ECO:0000313" key="4">
    <source>
        <dbReference type="Proteomes" id="UP001379533"/>
    </source>
</evidence>
<dbReference type="InterPro" id="IPR046235">
    <property type="entry name" value="DUF6268"/>
</dbReference>
<feature type="signal peptide" evidence="1">
    <location>
        <begin position="1"/>
        <end position="25"/>
    </location>
</feature>
<proteinExistence type="predicted"/>
<evidence type="ECO:0000313" key="3">
    <source>
        <dbReference type="EMBL" id="WXA94432.1"/>
    </source>
</evidence>
<dbReference type="EMBL" id="CP089982">
    <property type="protein sequence ID" value="WXA94432.1"/>
    <property type="molecule type" value="Genomic_DNA"/>
</dbReference>
<name>A0ABZ2KAN6_9BACT</name>
<dbReference type="Proteomes" id="UP001379533">
    <property type="component" value="Chromosome"/>
</dbReference>
<protein>
    <submittedName>
        <fullName evidence="3">DUF6268 family outer membrane beta-barrel protein</fullName>
    </submittedName>
</protein>
<accession>A0ABZ2KAN6</accession>